<dbReference type="CDD" id="cd00118">
    <property type="entry name" value="LysM"/>
    <property type="match status" value="3"/>
</dbReference>
<dbReference type="Gene3D" id="3.30.1380.10">
    <property type="match status" value="1"/>
</dbReference>
<dbReference type="Proteomes" id="UP000199612">
    <property type="component" value="Unassembled WGS sequence"/>
</dbReference>
<feature type="compositionally biased region" description="Low complexity" evidence="1">
    <location>
        <begin position="212"/>
        <end position="227"/>
    </location>
</feature>
<feature type="compositionally biased region" description="Gly residues" evidence="1">
    <location>
        <begin position="144"/>
        <end position="157"/>
    </location>
</feature>
<dbReference type="RefSeq" id="WP_091529735.1">
    <property type="nucleotide sequence ID" value="NZ_FOLT01000005.1"/>
</dbReference>
<dbReference type="OrthoDB" id="2155627at2"/>
<dbReference type="InterPro" id="IPR036779">
    <property type="entry name" value="LysM_dom_sf"/>
</dbReference>
<feature type="chain" id="PRO_5011492424" evidence="2">
    <location>
        <begin position="31"/>
        <end position="414"/>
    </location>
</feature>
<keyword evidence="4" id="KW-0121">Carboxypeptidase</keyword>
<dbReference type="InterPro" id="IPR009045">
    <property type="entry name" value="Zn_M74/Hedgehog-like"/>
</dbReference>
<dbReference type="STRING" id="753702.SAMN04488102_10531"/>
<dbReference type="PROSITE" id="PS51782">
    <property type="entry name" value="LYSM"/>
    <property type="match status" value="3"/>
</dbReference>
<feature type="domain" description="LysM" evidence="3">
    <location>
        <begin position="32"/>
        <end position="76"/>
    </location>
</feature>
<gene>
    <name evidence="4" type="ORF">SAMN04488102_10531</name>
</gene>
<feature type="region of interest" description="Disordered" evidence="1">
    <location>
        <begin position="73"/>
        <end position="100"/>
    </location>
</feature>
<feature type="compositionally biased region" description="Low complexity" evidence="1">
    <location>
        <begin position="78"/>
        <end position="98"/>
    </location>
</feature>
<evidence type="ECO:0000256" key="2">
    <source>
        <dbReference type="SAM" id="SignalP"/>
    </source>
</evidence>
<dbReference type="GO" id="GO:0004180">
    <property type="term" value="F:carboxypeptidase activity"/>
    <property type="evidence" value="ECO:0007669"/>
    <property type="project" value="UniProtKB-KW"/>
</dbReference>
<reference evidence="5" key="1">
    <citation type="submission" date="2016-10" db="EMBL/GenBank/DDBJ databases">
        <authorList>
            <person name="Varghese N."/>
            <person name="Submissions S."/>
        </authorList>
    </citation>
    <scope>NUCLEOTIDE SEQUENCE [LARGE SCALE GENOMIC DNA]</scope>
    <source>
        <strain evidence="5">DSM 23664</strain>
    </source>
</reference>
<dbReference type="CDD" id="cd14852">
    <property type="entry name" value="LD-carboxypeptidase"/>
    <property type="match status" value="1"/>
</dbReference>
<keyword evidence="4" id="KW-0378">Hydrolase</keyword>
<protein>
    <submittedName>
        <fullName evidence="4">LD-carboxypeptidase LdcB, LAS superfamily</fullName>
    </submittedName>
</protein>
<sequence length="414" mass="43841">MKRHIKRNVYTLVTSTAVAGMLSVSTPVSAAETYTVQSGDTLSVIARDYGTTVDSLASANSISNPDYIVTGQTLTIPGTSGESGSDSNGSNEGTSSTSYTVQSGDTLSVIARNYGTTVAALVSANTISNPDLIYVGQTLEIPGTDGGSDSGDSGGDSGPDQTPSGTTYTVQSGDTLSAIARDYGTTVDPLVSANNISNPNLIYVGQVLDIPGTSSGDSDSGDSDTSGFPTSPSQVSAPTYIDDILIVNKGIPLPEDYAPGENSYARAEFENMKDDAAAEGITLTAFSTYRSFDYQESLYNNYVAEDGQAAADTYSARPGHSEHQTGMAFDIGGSDPAYYTSEAFADRPAGMWLAENAHEYGFILRYPKDKEHITGYQFEPWQYRFVGREDAQAIHDSGLTLDEYLDAVYPDYGY</sequence>
<dbReference type="Pfam" id="PF01476">
    <property type="entry name" value="LysM"/>
    <property type="match status" value="3"/>
</dbReference>
<dbReference type="InterPro" id="IPR058193">
    <property type="entry name" value="VanY/YodJ_core_dom"/>
</dbReference>
<dbReference type="PANTHER" id="PTHR34385:SF1">
    <property type="entry name" value="PEPTIDOGLYCAN L-ALANYL-D-GLUTAMATE ENDOPEPTIDASE CWLK"/>
    <property type="match status" value="1"/>
</dbReference>
<dbReference type="SUPFAM" id="SSF55166">
    <property type="entry name" value="Hedgehog/DD-peptidase"/>
    <property type="match status" value="1"/>
</dbReference>
<organism evidence="4 5">
    <name type="scientific">Alkalibacterium subtropicum</name>
    <dbReference type="NCBI Taxonomy" id="753702"/>
    <lineage>
        <taxon>Bacteria</taxon>
        <taxon>Bacillati</taxon>
        <taxon>Bacillota</taxon>
        <taxon>Bacilli</taxon>
        <taxon>Lactobacillales</taxon>
        <taxon>Carnobacteriaceae</taxon>
        <taxon>Alkalibacterium</taxon>
    </lineage>
</organism>
<dbReference type="InterPro" id="IPR052179">
    <property type="entry name" value="DD-CPase-like"/>
</dbReference>
<dbReference type="InterPro" id="IPR003709">
    <property type="entry name" value="VanY-like_core_dom"/>
</dbReference>
<keyword evidence="2" id="KW-0732">Signal</keyword>
<dbReference type="SMART" id="SM00257">
    <property type="entry name" value="LysM"/>
    <property type="match status" value="3"/>
</dbReference>
<name>A0A1I1IJB0_9LACT</name>
<keyword evidence="5" id="KW-1185">Reference proteome</keyword>
<dbReference type="EMBL" id="FOLT01000005">
    <property type="protein sequence ID" value="SFC33300.1"/>
    <property type="molecule type" value="Genomic_DNA"/>
</dbReference>
<evidence type="ECO:0000313" key="4">
    <source>
        <dbReference type="EMBL" id="SFC33300.1"/>
    </source>
</evidence>
<dbReference type="Gene3D" id="3.10.350.10">
    <property type="entry name" value="LysM domain"/>
    <property type="match status" value="3"/>
</dbReference>
<dbReference type="Pfam" id="PF02557">
    <property type="entry name" value="VanY"/>
    <property type="match status" value="1"/>
</dbReference>
<evidence type="ECO:0000256" key="1">
    <source>
        <dbReference type="SAM" id="MobiDB-lite"/>
    </source>
</evidence>
<dbReference type="PANTHER" id="PTHR34385">
    <property type="entry name" value="D-ALANYL-D-ALANINE CARBOXYPEPTIDASE"/>
    <property type="match status" value="1"/>
</dbReference>
<proteinExistence type="predicted"/>
<dbReference type="AlphaFoldDB" id="A0A1I1IJB0"/>
<feature type="domain" description="LysM" evidence="3">
    <location>
        <begin position="97"/>
        <end position="141"/>
    </location>
</feature>
<feature type="signal peptide" evidence="2">
    <location>
        <begin position="1"/>
        <end position="30"/>
    </location>
</feature>
<dbReference type="InterPro" id="IPR018392">
    <property type="entry name" value="LysM"/>
</dbReference>
<dbReference type="SUPFAM" id="SSF54106">
    <property type="entry name" value="LysM domain"/>
    <property type="match status" value="3"/>
</dbReference>
<feature type="domain" description="LysM" evidence="3">
    <location>
        <begin position="166"/>
        <end position="210"/>
    </location>
</feature>
<feature type="region of interest" description="Disordered" evidence="1">
    <location>
        <begin position="212"/>
        <end position="235"/>
    </location>
</feature>
<accession>A0A1I1IJB0</accession>
<evidence type="ECO:0000313" key="5">
    <source>
        <dbReference type="Proteomes" id="UP000199612"/>
    </source>
</evidence>
<keyword evidence="4" id="KW-0645">Protease</keyword>
<feature type="region of interest" description="Disordered" evidence="1">
    <location>
        <begin position="139"/>
        <end position="171"/>
    </location>
</feature>
<evidence type="ECO:0000259" key="3">
    <source>
        <dbReference type="PROSITE" id="PS51782"/>
    </source>
</evidence>
<dbReference type="GO" id="GO:0006508">
    <property type="term" value="P:proteolysis"/>
    <property type="evidence" value="ECO:0007669"/>
    <property type="project" value="InterPro"/>
</dbReference>